<feature type="transmembrane region" description="Helical" evidence="1">
    <location>
        <begin position="261"/>
        <end position="280"/>
    </location>
</feature>
<accession>A0A5C8P2K1</accession>
<dbReference type="EMBL" id="VDUW01000001">
    <property type="protein sequence ID" value="TXL67504.1"/>
    <property type="molecule type" value="Genomic_DNA"/>
</dbReference>
<evidence type="ECO:0000256" key="1">
    <source>
        <dbReference type="SAM" id="Phobius"/>
    </source>
</evidence>
<organism evidence="2 3">
    <name type="scientific">Cerasibacillus terrae</name>
    <dbReference type="NCBI Taxonomy" id="2498845"/>
    <lineage>
        <taxon>Bacteria</taxon>
        <taxon>Bacillati</taxon>
        <taxon>Bacillota</taxon>
        <taxon>Bacilli</taxon>
        <taxon>Bacillales</taxon>
        <taxon>Bacillaceae</taxon>
        <taxon>Cerasibacillus</taxon>
    </lineage>
</organism>
<feature type="transmembrane region" description="Helical" evidence="1">
    <location>
        <begin position="83"/>
        <end position="102"/>
    </location>
</feature>
<feature type="transmembrane region" description="Helical" evidence="1">
    <location>
        <begin position="439"/>
        <end position="458"/>
    </location>
</feature>
<dbReference type="Proteomes" id="UP000321574">
    <property type="component" value="Unassembled WGS sequence"/>
</dbReference>
<reference evidence="2 3" key="1">
    <citation type="submission" date="2019-06" db="EMBL/GenBank/DDBJ databases">
        <title>Cerasibacillus sp. nov., isolated from maize field.</title>
        <authorList>
            <person name="Lin S.-Y."/>
            <person name="Tsai C.-F."/>
            <person name="Young C.-C."/>
        </authorList>
    </citation>
    <scope>NUCLEOTIDE SEQUENCE [LARGE SCALE GENOMIC DNA]</scope>
    <source>
        <strain evidence="2 3">CC-CFT480</strain>
    </source>
</reference>
<dbReference type="Pfam" id="PF03806">
    <property type="entry name" value="ABG_transport"/>
    <property type="match status" value="1"/>
</dbReference>
<dbReference type="PANTHER" id="PTHR30282:SF0">
    <property type="entry name" value="P-AMINOBENZOYL-GLUTAMATE TRANSPORT PROTEIN"/>
    <property type="match status" value="1"/>
</dbReference>
<feature type="transmembrane region" description="Helical" evidence="1">
    <location>
        <begin position="27"/>
        <end position="49"/>
    </location>
</feature>
<dbReference type="PANTHER" id="PTHR30282">
    <property type="entry name" value="P-AMINOBENZOYL GLUTAMATE TRANSPORTER"/>
    <property type="match status" value="1"/>
</dbReference>
<feature type="transmembrane region" description="Helical" evidence="1">
    <location>
        <begin position="212"/>
        <end position="231"/>
    </location>
</feature>
<feature type="transmembrane region" description="Helical" evidence="1">
    <location>
        <begin position="409"/>
        <end position="427"/>
    </location>
</feature>
<feature type="transmembrane region" description="Helical" evidence="1">
    <location>
        <begin position="300"/>
        <end position="322"/>
    </location>
</feature>
<keyword evidence="1" id="KW-0472">Membrane</keyword>
<proteinExistence type="predicted"/>
<feature type="transmembrane region" description="Helical" evidence="1">
    <location>
        <begin position="162"/>
        <end position="182"/>
    </location>
</feature>
<dbReference type="RefSeq" id="WP_147664988.1">
    <property type="nucleotide sequence ID" value="NZ_VDUW01000001.1"/>
</dbReference>
<dbReference type="OrthoDB" id="3314392at2"/>
<feature type="transmembrane region" description="Helical" evidence="1">
    <location>
        <begin position="380"/>
        <end position="402"/>
    </location>
</feature>
<protein>
    <submittedName>
        <fullName evidence="2">AbgT family transporter</fullName>
    </submittedName>
</protein>
<sequence length="507" mass="54578">MVKKKRGIFQRFLDMIEKTGNKLPNPITLFALLAILVLVLSAILSTFGISVEHPGKEGEIVEIKNLLDADGIRYLFTSLADNFVGFAPLGVVLVTMLGIGVAERSGLISAVLRGFVLAVPKQLITAGLVFAGIMSSVASDAGYVVLPPLGAVIFAALGRHPLVGLAAAFAGVSAGFSANLFLSSTDAMLGEMTIDAAAIIDPAYAESMSIAMNYYFIIVSVFWLTILGAWITEKIVEPRLGAYTGEHKEKLEKLTSIEKKGIIWAILSGIVGAVLISFLVLPENAPLRAEDGSIIINSPFMQSLVPIITVLFFIPGLVYGIITKTIRSDKDVAKQMSDTMASMGMFIVLAFTAGQFVAYFNESNMGLVLGVKGAEFLQEIKLTGIPLILLFIVIAAFINLFIGSASAKWAMMAPVFVPIMMQLGYSPELTQMAYRIADSSTNIITPLMTYFALIIAFAQKYDKKMGIGTLISVMLPYSLIFLVGWTLLLIVWIFLGIDLGPASPITF</sequence>
<evidence type="ECO:0000313" key="2">
    <source>
        <dbReference type="EMBL" id="TXL67504.1"/>
    </source>
</evidence>
<name>A0A5C8P2K1_9BACI</name>
<dbReference type="AlphaFoldDB" id="A0A5C8P2K1"/>
<feature type="transmembrane region" description="Helical" evidence="1">
    <location>
        <begin position="470"/>
        <end position="495"/>
    </location>
</feature>
<dbReference type="GO" id="GO:1902604">
    <property type="term" value="P:p-aminobenzoyl-glutamate transmembrane transport"/>
    <property type="evidence" value="ECO:0007669"/>
    <property type="project" value="InterPro"/>
</dbReference>
<evidence type="ECO:0000313" key="3">
    <source>
        <dbReference type="Proteomes" id="UP000321574"/>
    </source>
</evidence>
<comment type="caution">
    <text evidence="2">The sequence shown here is derived from an EMBL/GenBank/DDBJ whole genome shotgun (WGS) entry which is preliminary data.</text>
</comment>
<dbReference type="InterPro" id="IPR004697">
    <property type="entry name" value="AbgT"/>
</dbReference>
<dbReference type="GO" id="GO:0015558">
    <property type="term" value="F:secondary active p-aminobenzoyl-glutamate transmembrane transporter activity"/>
    <property type="evidence" value="ECO:0007669"/>
    <property type="project" value="InterPro"/>
</dbReference>
<feature type="transmembrane region" description="Helical" evidence="1">
    <location>
        <begin position="343"/>
        <end position="360"/>
    </location>
</feature>
<keyword evidence="3" id="KW-1185">Reference proteome</keyword>
<feature type="transmembrane region" description="Helical" evidence="1">
    <location>
        <begin position="114"/>
        <end position="135"/>
    </location>
</feature>
<gene>
    <name evidence="2" type="ORF">FHP05_00355</name>
</gene>
<keyword evidence="1" id="KW-0812">Transmembrane</keyword>
<keyword evidence="1" id="KW-1133">Transmembrane helix</keyword>
<feature type="transmembrane region" description="Helical" evidence="1">
    <location>
        <begin position="141"/>
        <end position="157"/>
    </location>
</feature>